<dbReference type="InterPro" id="IPR043502">
    <property type="entry name" value="DNA/RNA_pol_sf"/>
</dbReference>
<dbReference type="InterPro" id="IPR043128">
    <property type="entry name" value="Rev_trsase/Diguanyl_cyclase"/>
</dbReference>
<evidence type="ECO:0000256" key="1">
    <source>
        <dbReference type="ARBA" id="ARBA00022670"/>
    </source>
</evidence>
<dbReference type="InterPro" id="IPR036397">
    <property type="entry name" value="RNaseH_sf"/>
</dbReference>
<dbReference type="SUPFAM" id="SSF53098">
    <property type="entry name" value="Ribonuclease H-like"/>
    <property type="match status" value="1"/>
</dbReference>
<dbReference type="GO" id="GO:0003677">
    <property type="term" value="F:DNA binding"/>
    <property type="evidence" value="ECO:0007669"/>
    <property type="project" value="UniProtKB-KW"/>
</dbReference>
<dbReference type="Pfam" id="PF17919">
    <property type="entry name" value="RT_RNaseH_2"/>
    <property type="match status" value="1"/>
</dbReference>
<keyword evidence="4" id="KW-0863">Zinc-finger</keyword>
<keyword evidence="2" id="KW-0378">Hydrolase</keyword>
<dbReference type="FunFam" id="3.30.70.270:FF:000020">
    <property type="entry name" value="Transposon Tf2-6 polyprotein-like Protein"/>
    <property type="match status" value="1"/>
</dbReference>
<keyword evidence="4" id="KW-0479">Metal-binding</keyword>
<evidence type="ECO:0000256" key="6">
    <source>
        <dbReference type="SAM" id="MobiDB-lite"/>
    </source>
</evidence>
<name>A0A2N9HRY3_FAGSY</name>
<dbReference type="GO" id="GO:0015074">
    <property type="term" value="P:DNA integration"/>
    <property type="evidence" value="ECO:0007669"/>
    <property type="project" value="InterPro"/>
</dbReference>
<feature type="coiled-coil region" evidence="5">
    <location>
        <begin position="1007"/>
        <end position="1034"/>
    </location>
</feature>
<dbReference type="Gene3D" id="3.30.70.270">
    <property type="match status" value="2"/>
</dbReference>
<dbReference type="SMART" id="SM00343">
    <property type="entry name" value="ZnF_C2HC"/>
    <property type="match status" value="1"/>
</dbReference>
<dbReference type="PROSITE" id="PS50158">
    <property type="entry name" value="ZF_CCHC"/>
    <property type="match status" value="1"/>
</dbReference>
<dbReference type="PROSITE" id="PS50994">
    <property type="entry name" value="INTEGRASE"/>
    <property type="match status" value="1"/>
</dbReference>
<dbReference type="SUPFAM" id="SSF57756">
    <property type="entry name" value="Retrovirus zinc finger-like domains"/>
    <property type="match status" value="1"/>
</dbReference>
<dbReference type="Pfam" id="PF17921">
    <property type="entry name" value="Integrase_H2C2"/>
    <property type="match status" value="1"/>
</dbReference>
<proteinExistence type="predicted"/>
<protein>
    <recommendedName>
        <fullName evidence="10">CCHC-type domain-containing protein</fullName>
    </recommendedName>
</protein>
<dbReference type="EMBL" id="OIVN01003947">
    <property type="protein sequence ID" value="SPD14540.1"/>
    <property type="molecule type" value="Genomic_DNA"/>
</dbReference>
<dbReference type="SUPFAM" id="SSF56672">
    <property type="entry name" value="DNA/RNA polymerases"/>
    <property type="match status" value="1"/>
</dbReference>
<accession>A0A2N9HRY3</accession>
<feature type="domain" description="CCHC-type" evidence="7">
    <location>
        <begin position="284"/>
        <end position="300"/>
    </location>
</feature>
<keyword evidence="4" id="KW-0862">Zinc</keyword>
<dbReference type="InterPro" id="IPR041577">
    <property type="entry name" value="RT_RNaseH_2"/>
</dbReference>
<dbReference type="Gene3D" id="3.30.420.10">
    <property type="entry name" value="Ribonuclease H-like superfamily/Ribonuclease H"/>
    <property type="match status" value="1"/>
</dbReference>
<feature type="region of interest" description="Disordered" evidence="6">
    <location>
        <begin position="1"/>
        <end position="20"/>
    </location>
</feature>
<reference evidence="9" key="1">
    <citation type="submission" date="2018-02" db="EMBL/GenBank/DDBJ databases">
        <authorList>
            <person name="Cohen D.B."/>
            <person name="Kent A.D."/>
        </authorList>
    </citation>
    <scope>NUCLEOTIDE SEQUENCE</scope>
</reference>
<dbReference type="Gene3D" id="3.10.10.10">
    <property type="entry name" value="HIV Type 1 Reverse Transcriptase, subunit A, domain 1"/>
    <property type="match status" value="1"/>
</dbReference>
<evidence type="ECO:0000256" key="2">
    <source>
        <dbReference type="ARBA" id="ARBA00022750"/>
    </source>
</evidence>
<evidence type="ECO:0000259" key="8">
    <source>
        <dbReference type="PROSITE" id="PS50994"/>
    </source>
</evidence>
<dbReference type="InterPro" id="IPR000477">
    <property type="entry name" value="RT_dom"/>
</dbReference>
<organism evidence="9">
    <name type="scientific">Fagus sylvatica</name>
    <name type="common">Beechnut</name>
    <dbReference type="NCBI Taxonomy" id="28930"/>
    <lineage>
        <taxon>Eukaryota</taxon>
        <taxon>Viridiplantae</taxon>
        <taxon>Streptophyta</taxon>
        <taxon>Embryophyta</taxon>
        <taxon>Tracheophyta</taxon>
        <taxon>Spermatophyta</taxon>
        <taxon>Magnoliopsida</taxon>
        <taxon>eudicotyledons</taxon>
        <taxon>Gunneridae</taxon>
        <taxon>Pentapetalae</taxon>
        <taxon>rosids</taxon>
        <taxon>fabids</taxon>
        <taxon>Fagales</taxon>
        <taxon>Fagaceae</taxon>
        <taxon>Fagus</taxon>
    </lineage>
</organism>
<evidence type="ECO:0000313" key="9">
    <source>
        <dbReference type="EMBL" id="SPD14540.1"/>
    </source>
</evidence>
<evidence type="ECO:0000259" key="7">
    <source>
        <dbReference type="PROSITE" id="PS50158"/>
    </source>
</evidence>
<dbReference type="InterPro" id="IPR001878">
    <property type="entry name" value="Znf_CCHC"/>
</dbReference>
<dbReference type="AlphaFoldDB" id="A0A2N9HRY3"/>
<dbReference type="Pfam" id="PF00098">
    <property type="entry name" value="zf-CCHC"/>
    <property type="match status" value="1"/>
</dbReference>
<keyword evidence="3" id="KW-0238">DNA-binding</keyword>
<gene>
    <name evidence="9" type="ORF">FSB_LOCUS42422</name>
</gene>
<dbReference type="GO" id="GO:0006508">
    <property type="term" value="P:proteolysis"/>
    <property type="evidence" value="ECO:0007669"/>
    <property type="project" value="UniProtKB-KW"/>
</dbReference>
<dbReference type="InterPro" id="IPR012337">
    <property type="entry name" value="RNaseH-like_sf"/>
</dbReference>
<evidence type="ECO:0000256" key="4">
    <source>
        <dbReference type="PROSITE-ProRule" id="PRU00047"/>
    </source>
</evidence>
<evidence type="ECO:0000256" key="3">
    <source>
        <dbReference type="ARBA" id="ARBA00023125"/>
    </source>
</evidence>
<keyword evidence="2" id="KW-0064">Aspartyl protease</keyword>
<dbReference type="Gene3D" id="1.10.340.70">
    <property type="match status" value="1"/>
</dbReference>
<feature type="domain" description="Integrase catalytic" evidence="8">
    <location>
        <begin position="824"/>
        <end position="983"/>
    </location>
</feature>
<dbReference type="Pfam" id="PF00078">
    <property type="entry name" value="RVT_1"/>
    <property type="match status" value="1"/>
</dbReference>
<dbReference type="InterPro" id="IPR005162">
    <property type="entry name" value="Retrotrans_gag_dom"/>
</dbReference>
<dbReference type="InterPro" id="IPR041588">
    <property type="entry name" value="Integrase_H2C2"/>
</dbReference>
<dbReference type="CDD" id="cd01647">
    <property type="entry name" value="RT_LTR"/>
    <property type="match status" value="1"/>
</dbReference>
<dbReference type="GO" id="GO:0008270">
    <property type="term" value="F:zinc ion binding"/>
    <property type="evidence" value="ECO:0007669"/>
    <property type="project" value="UniProtKB-KW"/>
</dbReference>
<keyword evidence="1" id="KW-0645">Protease</keyword>
<dbReference type="Pfam" id="PF03732">
    <property type="entry name" value="Retrotrans_gag"/>
    <property type="match status" value="1"/>
</dbReference>
<dbReference type="InterPro" id="IPR001584">
    <property type="entry name" value="Integrase_cat-core"/>
</dbReference>
<keyword evidence="5" id="KW-0175">Coiled coil</keyword>
<dbReference type="InterPro" id="IPR036875">
    <property type="entry name" value="Znf_CCHC_sf"/>
</dbReference>
<dbReference type="PANTHER" id="PTHR35046">
    <property type="entry name" value="ZINC KNUCKLE (CCHC-TYPE) FAMILY PROTEIN"/>
    <property type="match status" value="1"/>
</dbReference>
<evidence type="ECO:0000256" key="5">
    <source>
        <dbReference type="SAM" id="Coils"/>
    </source>
</evidence>
<evidence type="ECO:0008006" key="10">
    <source>
        <dbReference type="Google" id="ProtNLM"/>
    </source>
</evidence>
<dbReference type="GO" id="GO:0004190">
    <property type="term" value="F:aspartic-type endopeptidase activity"/>
    <property type="evidence" value="ECO:0007669"/>
    <property type="project" value="UniProtKB-KW"/>
</dbReference>
<dbReference type="PANTHER" id="PTHR35046:SF9">
    <property type="entry name" value="RNA-DIRECTED DNA POLYMERASE"/>
    <property type="match status" value="1"/>
</dbReference>
<sequence>MAPARKERNKKGHDVPQFEMEEPVHNVVHEAQNALEMSVEMLRRQLTALTEEVRRNQLGGNHRGDGNDSEDTVNVLENPYGNPRWEKQKWEPNIKIELPEFNGSLNPDDFVDWLNQTERIFEYYDIQDPKKVKLVSIKLRGRAFAWWEQFQIQRIKRRKMKIQEWVKMKEKMRNQFLPFNYTQDLYKNLHNLRQHGTVDEYTEKFYQLVARVDINETEEQMVARYLSGLKLPIQESLSLHSIWTMSEAYNRALMVEKQFSRRSFAQSQPFGKQPLKQLPTFSFKCYKCGEAGHKATNCKKSGPIMTNKGKALMLEEDARSENYPLYDEDNAEIIGGDSKEEVGLALVMKRTLLAPHQKDNNEEWLRSNIFHSTCNIGGRLCCLDVFPKDLPTELPPMRDIQHAVNLELGSTIPNRAAYKMTPMEKDELLRQVQELLTKGYIRENTSPCAVLALLIPKKDGTWWMCVDSRAINKITIKYRFPIPRLDDMLDCLAGAKIFSKLDLRSGYHQIRIWPGDEWKIAFKTHNGLFEWLVMPFGLTNAPSTFMRQITRGSCARLEEGIHMDENKVEAILNRPVPKSMADVRSFHGLATFYRRFIKGFSAVAAPLTDCLKQPVLEWTAATQHSFDGLKNALTIAPCLQVPDFEKTFKLDCDASGVGIRGVLSQERKPIAFFSEKLNAAKHEALKHLNTQTNLNKRHARWATYQQQFNFNLHHKAGIVNRVANGLSQRSGLLLQMQTEVEGFEAFKDHYLKDEHFGRIMEALQQAELHHQGHFGKAKTLELLRKKFHWPSMTKDVGRFVDRCHTCQRGKGHTSNIGLYMPLPIPDKPWTCISMDFVLGLPPTTKRSDSIMVIVDRFSKMTHFVTCKKTNDASQITGLFFKEIYKLHGVPTSIVSDRDAKFLAHFWRTLWRLIGTSMEYYLIHPQSDGQTEVVNQSLGNLLRCLVGNNPKQWESVLPLVEFAYNVSINRSTNSSPFEVVYGSNPSSILDLTPLPLSNRVHPKGVEMVELMKQAHEDIKRNIEDNNEKYKIATDKHKKHKVTERLDLVEFCTRSMTNAYQVELPPNLHISNTFNVHHLVPYYAAEDEAT</sequence>